<dbReference type="Gene3D" id="3.40.850.10">
    <property type="entry name" value="Kinesin motor domain"/>
    <property type="match status" value="1"/>
</dbReference>
<evidence type="ECO:0000256" key="5">
    <source>
        <dbReference type="ARBA" id="ARBA00022840"/>
    </source>
</evidence>
<keyword evidence="11" id="KW-1133">Transmembrane helix</keyword>
<keyword evidence="8" id="KW-0206">Cytoskeleton</keyword>
<dbReference type="Proteomes" id="UP001642483">
    <property type="component" value="Unassembled WGS sequence"/>
</dbReference>
<evidence type="ECO:0000313" key="13">
    <source>
        <dbReference type="EMBL" id="CAK8688340.1"/>
    </source>
</evidence>
<gene>
    <name evidence="13" type="ORF">CVLEPA_LOCUS20362</name>
</gene>
<name>A0ABP0G958_CLALP</name>
<feature type="domain" description="Kinesin motor" evidence="12">
    <location>
        <begin position="1"/>
        <end position="239"/>
    </location>
</feature>
<evidence type="ECO:0000256" key="8">
    <source>
        <dbReference type="ARBA" id="ARBA00023212"/>
    </source>
</evidence>
<keyword evidence="6" id="KW-0175">Coiled coil</keyword>
<evidence type="ECO:0000259" key="12">
    <source>
        <dbReference type="PROSITE" id="PS50067"/>
    </source>
</evidence>
<keyword evidence="7 9" id="KW-0505">Motor protein</keyword>
<dbReference type="EMBL" id="CAWYQH010000108">
    <property type="protein sequence ID" value="CAK8688340.1"/>
    <property type="molecule type" value="Genomic_DNA"/>
</dbReference>
<comment type="subcellular location">
    <subcellularLocation>
        <location evidence="1">Cytoplasm</location>
        <location evidence="1">Cytoskeleton</location>
        <location evidence="1">Spindle</location>
    </subcellularLocation>
</comment>
<evidence type="ECO:0000256" key="10">
    <source>
        <dbReference type="SAM" id="MobiDB-lite"/>
    </source>
</evidence>
<dbReference type="InterPro" id="IPR001752">
    <property type="entry name" value="Kinesin_motor_dom"/>
</dbReference>
<evidence type="ECO:0000313" key="14">
    <source>
        <dbReference type="Proteomes" id="UP001642483"/>
    </source>
</evidence>
<evidence type="ECO:0000256" key="6">
    <source>
        <dbReference type="ARBA" id="ARBA00023054"/>
    </source>
</evidence>
<protein>
    <recommendedName>
        <fullName evidence="12">Kinesin motor domain-containing protein</fullName>
    </recommendedName>
</protein>
<keyword evidence="11" id="KW-0472">Membrane</keyword>
<organism evidence="13 14">
    <name type="scientific">Clavelina lepadiformis</name>
    <name type="common">Light-bulb sea squirt</name>
    <name type="synonym">Ascidia lepadiformis</name>
    <dbReference type="NCBI Taxonomy" id="159417"/>
    <lineage>
        <taxon>Eukaryota</taxon>
        <taxon>Metazoa</taxon>
        <taxon>Chordata</taxon>
        <taxon>Tunicata</taxon>
        <taxon>Ascidiacea</taxon>
        <taxon>Aplousobranchia</taxon>
        <taxon>Clavelinidae</taxon>
        <taxon>Clavelina</taxon>
    </lineage>
</organism>
<feature type="binding site" evidence="9">
    <location>
        <begin position="74"/>
        <end position="81"/>
    </location>
    <ligand>
        <name>ATP</name>
        <dbReference type="ChEBI" id="CHEBI:30616"/>
    </ligand>
</feature>
<feature type="compositionally biased region" description="Polar residues" evidence="10">
    <location>
        <begin position="178"/>
        <end position="188"/>
    </location>
</feature>
<keyword evidence="2" id="KW-0963">Cytoplasm</keyword>
<dbReference type="InterPro" id="IPR047149">
    <property type="entry name" value="KIF11-like"/>
</dbReference>
<dbReference type="PROSITE" id="PS50067">
    <property type="entry name" value="KINESIN_MOTOR_2"/>
    <property type="match status" value="1"/>
</dbReference>
<keyword evidence="5 9" id="KW-0067">ATP-binding</keyword>
<evidence type="ECO:0000256" key="9">
    <source>
        <dbReference type="PROSITE-ProRule" id="PRU00283"/>
    </source>
</evidence>
<evidence type="ECO:0000256" key="2">
    <source>
        <dbReference type="ARBA" id="ARBA00022490"/>
    </source>
</evidence>
<proteinExistence type="inferred from homology"/>
<evidence type="ECO:0000256" key="11">
    <source>
        <dbReference type="SAM" id="Phobius"/>
    </source>
</evidence>
<evidence type="ECO:0000256" key="7">
    <source>
        <dbReference type="ARBA" id="ARBA00023175"/>
    </source>
</evidence>
<reference evidence="13 14" key="1">
    <citation type="submission" date="2024-02" db="EMBL/GenBank/DDBJ databases">
        <authorList>
            <person name="Daric V."/>
            <person name="Darras S."/>
        </authorList>
    </citation>
    <scope>NUCLEOTIDE SEQUENCE [LARGE SCALE GENOMIC DNA]</scope>
</reference>
<dbReference type="SUPFAM" id="SSF52540">
    <property type="entry name" value="P-loop containing nucleoside triphosphate hydrolases"/>
    <property type="match status" value="1"/>
</dbReference>
<keyword evidence="14" id="KW-1185">Reference proteome</keyword>
<evidence type="ECO:0000256" key="4">
    <source>
        <dbReference type="ARBA" id="ARBA00022741"/>
    </source>
</evidence>
<dbReference type="PANTHER" id="PTHR47970">
    <property type="entry name" value="KINESIN-LIKE PROTEIN KIF11"/>
    <property type="match status" value="1"/>
</dbReference>
<keyword evidence="3" id="KW-0597">Phosphoprotein</keyword>
<dbReference type="Pfam" id="PF00225">
    <property type="entry name" value="Kinesin"/>
    <property type="match status" value="1"/>
</dbReference>
<evidence type="ECO:0000256" key="1">
    <source>
        <dbReference type="ARBA" id="ARBA00004186"/>
    </source>
</evidence>
<dbReference type="SMART" id="SM00129">
    <property type="entry name" value="KISc"/>
    <property type="match status" value="1"/>
</dbReference>
<keyword evidence="4 9" id="KW-0547">Nucleotide-binding</keyword>
<comment type="caution">
    <text evidence="13">The sequence shown here is derived from an EMBL/GenBank/DDBJ whole genome shotgun (WGS) entry which is preliminary data.</text>
</comment>
<feature type="region of interest" description="Disordered" evidence="10">
    <location>
        <begin position="170"/>
        <end position="189"/>
    </location>
</feature>
<dbReference type="InterPro" id="IPR036961">
    <property type="entry name" value="Kinesin_motor_dom_sf"/>
</dbReference>
<dbReference type="InterPro" id="IPR027417">
    <property type="entry name" value="P-loop_NTPase"/>
</dbReference>
<comment type="similarity">
    <text evidence="9">Belongs to the TRAFAC class myosin-kinesin ATPase superfamily. Kinesin family.</text>
</comment>
<keyword evidence="11" id="KW-0812">Transmembrane</keyword>
<dbReference type="PANTHER" id="PTHR47970:SF29">
    <property type="entry name" value="KINESIN FAMILY MEMBER 20B"/>
    <property type="match status" value="1"/>
</dbReference>
<sequence length="239" mass="26560">MHGSVKMRVLTLHVPKDSKKFKTSVHGVGDKIQSFSFTKIFPPDTSQKQFFDLTALKIVQDFIGGQNSLIFTYGVTSSGKTYTIQGSPGNEGVMPRAVDVVFNSIGEQLIKESNLQLRMANSVVVLSVKEKAEMMQHKNKILALADIIQDQNLPEELGMLSVKSSSMHRSAEEAVASGDQQPPTQNCQVRDDCKKNRSVALSLCETNVKTPYAEPSLFLFSYSLFVYSSLPLFWLMPQM</sequence>
<evidence type="ECO:0000256" key="3">
    <source>
        <dbReference type="ARBA" id="ARBA00022553"/>
    </source>
</evidence>
<feature type="transmembrane region" description="Helical" evidence="11">
    <location>
        <begin position="217"/>
        <end position="236"/>
    </location>
</feature>
<accession>A0ABP0G958</accession>